<evidence type="ECO:0000313" key="1">
    <source>
        <dbReference type="EMBL" id="PSB29895.1"/>
    </source>
</evidence>
<name>A0A2T1EB32_9CYAN</name>
<organism evidence="1 2">
    <name type="scientific">Stenomitos frigidus ULC18</name>
    <dbReference type="NCBI Taxonomy" id="2107698"/>
    <lineage>
        <taxon>Bacteria</taxon>
        <taxon>Bacillati</taxon>
        <taxon>Cyanobacteriota</taxon>
        <taxon>Cyanophyceae</taxon>
        <taxon>Leptolyngbyales</taxon>
        <taxon>Leptolyngbyaceae</taxon>
        <taxon>Stenomitos</taxon>
    </lineage>
</organism>
<sequence>MPLAGNYISNRAALRSGIDNLFPGFSAFGFFGVAAVNTTAAASFAITDADGNPATLTGTATDPIYYASCSFNLPAGLVADAANRVLKLAPLATTAAGATSASSAVSAATPFAYTAESVRSASVPGTWVASTAAATWQLFSTDGSNAAAGTLAAAAGLVYVDIEIIYLKRKPAIKAFDALRSKSQAYIAAGVAAGSL</sequence>
<reference evidence="2" key="1">
    <citation type="submission" date="2018-02" db="EMBL/GenBank/DDBJ databases">
        <authorList>
            <person name="Moore K."/>
            <person name="Momper L."/>
        </authorList>
    </citation>
    <scope>NUCLEOTIDE SEQUENCE [LARGE SCALE GENOMIC DNA]</scope>
    <source>
        <strain evidence="2">ULC18</strain>
    </source>
</reference>
<dbReference type="Proteomes" id="UP000239576">
    <property type="component" value="Unassembled WGS sequence"/>
</dbReference>
<dbReference type="EMBL" id="PVWK01000057">
    <property type="protein sequence ID" value="PSB29895.1"/>
    <property type="molecule type" value="Genomic_DNA"/>
</dbReference>
<proteinExistence type="predicted"/>
<dbReference type="RefSeq" id="WP_106256176.1">
    <property type="nucleotide sequence ID" value="NZ_CAWNSW010000007.1"/>
</dbReference>
<dbReference type="AlphaFoldDB" id="A0A2T1EB32"/>
<accession>A0A2T1EB32</accession>
<reference evidence="1 2" key="2">
    <citation type="submission" date="2018-03" db="EMBL/GenBank/DDBJ databases">
        <title>The ancient ancestry and fast evolution of plastids.</title>
        <authorList>
            <person name="Moore K.R."/>
            <person name="Magnabosco C."/>
            <person name="Momper L."/>
            <person name="Gold D.A."/>
            <person name="Bosak T."/>
            <person name="Fournier G.P."/>
        </authorList>
    </citation>
    <scope>NUCLEOTIDE SEQUENCE [LARGE SCALE GENOMIC DNA]</scope>
    <source>
        <strain evidence="1 2">ULC18</strain>
    </source>
</reference>
<gene>
    <name evidence="1" type="ORF">C7B82_10100</name>
</gene>
<evidence type="ECO:0000313" key="2">
    <source>
        <dbReference type="Proteomes" id="UP000239576"/>
    </source>
</evidence>
<keyword evidence="2" id="KW-1185">Reference proteome</keyword>
<comment type="caution">
    <text evidence="1">The sequence shown here is derived from an EMBL/GenBank/DDBJ whole genome shotgun (WGS) entry which is preliminary data.</text>
</comment>
<protein>
    <submittedName>
        <fullName evidence="1">Uncharacterized protein</fullName>
    </submittedName>
</protein>